<accession>A0ACB0EE32</accession>
<dbReference type="Proteomes" id="UP001162501">
    <property type="component" value="Chromosome 19"/>
</dbReference>
<organism evidence="1 2">
    <name type="scientific">Rangifer tarandus platyrhynchus</name>
    <name type="common">Svalbard reindeer</name>
    <dbReference type="NCBI Taxonomy" id="3082113"/>
    <lineage>
        <taxon>Eukaryota</taxon>
        <taxon>Metazoa</taxon>
        <taxon>Chordata</taxon>
        <taxon>Craniata</taxon>
        <taxon>Vertebrata</taxon>
        <taxon>Euteleostomi</taxon>
        <taxon>Mammalia</taxon>
        <taxon>Eutheria</taxon>
        <taxon>Laurasiatheria</taxon>
        <taxon>Artiodactyla</taxon>
        <taxon>Ruminantia</taxon>
        <taxon>Pecora</taxon>
        <taxon>Cervidae</taxon>
        <taxon>Odocoileinae</taxon>
        <taxon>Rangifer</taxon>
    </lineage>
</organism>
<protein>
    <submittedName>
        <fullName evidence="1">Uncharacterized protein</fullName>
    </submittedName>
</protein>
<sequence length="252" mass="27845">MCQSAGRYPGAFVPSEAGVSHLSGDHCGKSARNGPFSLWFAALLQIQRLPRGAEQRDSGHPCSAPLCPWLHAHHTWPCRAPSRRCSRTPESTPEHDSLGLSVLCCSEPPRQPRRAQESSNDFYLFSLKTQIGRVGSHPHSDVTSTTLVHRKLKPEKPRSEHGISLERHLLSRRQGLIVISLPEETPKEAITVRRVVYRATQVCLRVSVTPQSSGSRRPGGSHGASWTGWIILDLIYSRGAPLVPTPRRKPSL</sequence>
<evidence type="ECO:0000313" key="2">
    <source>
        <dbReference type="Proteomes" id="UP001162501"/>
    </source>
</evidence>
<proteinExistence type="predicted"/>
<name>A0ACB0EE32_RANTA</name>
<reference evidence="1" key="1">
    <citation type="submission" date="2023-05" db="EMBL/GenBank/DDBJ databases">
        <authorList>
            <consortium name="ELIXIR-Norway"/>
        </authorList>
    </citation>
    <scope>NUCLEOTIDE SEQUENCE</scope>
</reference>
<gene>
    <name evidence="1" type="ORF">MRATA1EN3_LOCUS9940</name>
</gene>
<evidence type="ECO:0000313" key="1">
    <source>
        <dbReference type="EMBL" id="CAI9698727.1"/>
    </source>
</evidence>
<dbReference type="EMBL" id="OX596103">
    <property type="protein sequence ID" value="CAI9698727.1"/>
    <property type="molecule type" value="Genomic_DNA"/>
</dbReference>